<sequence>HPVQMASEKEPRDGQQSPPQPQGTNEPIQPALLPCQPAAAGTPLAAGQLVLVRHGESVANANRELSGWQDSALTSQGEAQALCVARQLREANWSPELAFCSVLQRARRTCQIICCQLSPAATAGFEGRESPVCPIQTSWQLNEQMYGTLVGQANRRGVLSAWNDRPPPLARSDPLWPGHEAKYDGVPRDLLPESETCLEAFDRVRGYFAKAIAPQVLAGRRVLWVGHGGVFHSFVLRTVGQNVHFVNCQPYLLLLNRHGWPVGIESCF</sequence>
<dbReference type="InterPro" id="IPR001345">
    <property type="entry name" value="PG/BPGM_mutase_AS"/>
</dbReference>
<dbReference type="InterPro" id="IPR013078">
    <property type="entry name" value="His_Pase_superF_clade-1"/>
</dbReference>
<evidence type="ECO:0000256" key="8">
    <source>
        <dbReference type="RuleBase" id="RU004511"/>
    </source>
</evidence>
<comment type="caution">
    <text evidence="10">The sequence shown here is derived from an EMBL/GenBank/DDBJ whole genome shotgun (WGS) entry which is preliminary data.</text>
</comment>
<feature type="active site" description="Tele-phosphohistidine intermediate" evidence="5">
    <location>
        <position position="54"/>
    </location>
</feature>
<evidence type="ECO:0000313" key="11">
    <source>
        <dbReference type="EMBL" id="PAA84006.1"/>
    </source>
</evidence>
<dbReference type="EMBL" id="NIVC01001134">
    <property type="protein sequence ID" value="PAA71847.1"/>
    <property type="molecule type" value="Genomic_DNA"/>
</dbReference>
<dbReference type="EC" id="5.4.2.11" evidence="8"/>
<feature type="compositionally biased region" description="Polar residues" evidence="9">
    <location>
        <begin position="14"/>
        <end position="26"/>
    </location>
</feature>
<dbReference type="Proteomes" id="UP000215902">
    <property type="component" value="Unassembled WGS sequence"/>
</dbReference>
<evidence type="ECO:0000256" key="2">
    <source>
        <dbReference type="ARBA" id="ARBA00006717"/>
    </source>
</evidence>
<dbReference type="OrthoDB" id="354304at2759"/>
<evidence type="ECO:0000256" key="6">
    <source>
        <dbReference type="PIRSR" id="PIRSR613078-2"/>
    </source>
</evidence>
<dbReference type="NCBIfam" id="TIGR01258">
    <property type="entry name" value="pgm_1"/>
    <property type="match status" value="1"/>
</dbReference>
<dbReference type="GO" id="GO:0004082">
    <property type="term" value="F:bisphosphoglycerate mutase activity"/>
    <property type="evidence" value="ECO:0007669"/>
    <property type="project" value="UniProtKB-EC"/>
</dbReference>
<dbReference type="SMART" id="SM00855">
    <property type="entry name" value="PGAM"/>
    <property type="match status" value="1"/>
</dbReference>
<dbReference type="CDD" id="cd07067">
    <property type="entry name" value="HP_PGM_like"/>
    <property type="match status" value="1"/>
</dbReference>
<name>A0A267FFB5_9PLAT</name>
<keyword evidence="12" id="KW-1185">Reference proteome</keyword>
<dbReference type="EC" id="5.4.2.4" evidence="8"/>
<evidence type="ECO:0000256" key="1">
    <source>
        <dbReference type="ARBA" id="ARBA00000505"/>
    </source>
</evidence>
<dbReference type="Pfam" id="PF00300">
    <property type="entry name" value="His_Phos_1"/>
    <property type="match status" value="1"/>
</dbReference>
<evidence type="ECO:0000256" key="4">
    <source>
        <dbReference type="ARBA" id="ARBA00023235"/>
    </source>
</evidence>
<dbReference type="GO" id="GO:0006096">
    <property type="term" value="P:glycolytic process"/>
    <property type="evidence" value="ECO:0007669"/>
    <property type="project" value="UniProtKB-KW"/>
</dbReference>
<feature type="non-terminal residue" evidence="10">
    <location>
        <position position="1"/>
    </location>
</feature>
<keyword evidence="3 8" id="KW-0324">Glycolysis</keyword>
<reference evidence="10 12" key="1">
    <citation type="submission" date="2017-06" db="EMBL/GenBank/DDBJ databases">
        <title>A platform for efficient transgenesis in Macrostomum lignano, a flatworm model organism for stem cell research.</title>
        <authorList>
            <person name="Berezikov E."/>
        </authorList>
    </citation>
    <scope>NUCLEOTIDE SEQUENCE [LARGE SCALE GENOMIC DNA]</scope>
    <source>
        <strain evidence="10">DV1</strain>
        <tissue evidence="10">Whole organism</tissue>
    </source>
</reference>
<feature type="region of interest" description="Disordered" evidence="9">
    <location>
        <begin position="1"/>
        <end position="35"/>
    </location>
</feature>
<dbReference type="InterPro" id="IPR005952">
    <property type="entry name" value="Phosphogly_mut1"/>
</dbReference>
<feature type="binding site" evidence="6">
    <location>
        <position position="105"/>
    </location>
    <ligand>
        <name>substrate</name>
    </ligand>
</feature>
<evidence type="ECO:0000256" key="5">
    <source>
        <dbReference type="PIRSR" id="PIRSR613078-1"/>
    </source>
</evidence>
<gene>
    <name evidence="11" type="ORF">BOX15_Mlig028152g1</name>
    <name evidence="10" type="ORF">BOX15_Mlig031061g3</name>
</gene>
<dbReference type="Gene3D" id="3.40.50.1240">
    <property type="entry name" value="Phosphoglycerate mutase-like"/>
    <property type="match status" value="1"/>
</dbReference>
<feature type="binding site" evidence="6">
    <location>
        <begin position="53"/>
        <end position="60"/>
    </location>
    <ligand>
        <name>substrate</name>
    </ligand>
</feature>
<comment type="similarity">
    <text evidence="2 8">Belongs to the phosphoglycerate mutase family. BPG-dependent PGAM subfamily.</text>
</comment>
<dbReference type="PANTHER" id="PTHR11931">
    <property type="entry name" value="PHOSPHOGLYCERATE MUTASE"/>
    <property type="match status" value="1"/>
</dbReference>
<evidence type="ECO:0000256" key="7">
    <source>
        <dbReference type="PIRSR" id="PIRSR613078-3"/>
    </source>
</evidence>
<evidence type="ECO:0000313" key="12">
    <source>
        <dbReference type="Proteomes" id="UP000215902"/>
    </source>
</evidence>
<protein>
    <recommendedName>
        <fullName evidence="8">Phosphoglycerate mutase</fullName>
        <ecNumber evidence="8">5.4.2.11</ecNumber>
        <ecNumber evidence="8">5.4.2.4</ecNumber>
    </recommendedName>
</protein>
<proteinExistence type="inferred from homology"/>
<feature type="active site" description="Proton donor/acceptor" evidence="5">
    <location>
        <position position="143"/>
    </location>
</feature>
<feature type="site" description="Transition state stabilizer" evidence="7">
    <location>
        <position position="227"/>
    </location>
</feature>
<dbReference type="AlphaFoldDB" id="A0A267FFB5"/>
<keyword evidence="4 8" id="KW-0413">Isomerase</keyword>
<feature type="binding site" evidence="6">
    <location>
        <begin position="143"/>
        <end position="146"/>
    </location>
    <ligand>
        <name>substrate</name>
    </ligand>
</feature>
<accession>A0A267FFB5</accession>
<dbReference type="SUPFAM" id="SSF53254">
    <property type="entry name" value="Phosphoglycerate mutase-like"/>
    <property type="match status" value="1"/>
</dbReference>
<comment type="catalytic activity">
    <reaction evidence="1 8">
        <text>(2R)-3-phospho-glyceroyl phosphate = (2R)-2,3-bisphosphoglycerate + H(+)</text>
        <dbReference type="Rhea" id="RHEA:17765"/>
        <dbReference type="ChEBI" id="CHEBI:15378"/>
        <dbReference type="ChEBI" id="CHEBI:57604"/>
        <dbReference type="ChEBI" id="CHEBI:58248"/>
        <dbReference type="EC" id="5.4.2.4"/>
    </reaction>
</comment>
<dbReference type="GO" id="GO:0004619">
    <property type="term" value="F:phosphoglycerate mutase activity"/>
    <property type="evidence" value="ECO:0007669"/>
    <property type="project" value="UniProtKB-EC"/>
</dbReference>
<evidence type="ECO:0000313" key="10">
    <source>
        <dbReference type="EMBL" id="PAA71847.1"/>
    </source>
</evidence>
<dbReference type="STRING" id="282301.A0A267FFB5"/>
<dbReference type="EMBL" id="NIVC01000391">
    <property type="protein sequence ID" value="PAA84006.1"/>
    <property type="molecule type" value="Genomic_DNA"/>
</dbReference>
<dbReference type="InterPro" id="IPR029033">
    <property type="entry name" value="His_PPase_superfam"/>
</dbReference>
<comment type="catalytic activity">
    <reaction evidence="8">
        <text>(2R)-2-phosphoglycerate = (2R)-3-phosphoglycerate</text>
        <dbReference type="Rhea" id="RHEA:15901"/>
        <dbReference type="ChEBI" id="CHEBI:58272"/>
        <dbReference type="ChEBI" id="CHEBI:58289"/>
        <dbReference type="EC" id="5.4.2.11"/>
    </reaction>
</comment>
<evidence type="ECO:0000256" key="9">
    <source>
        <dbReference type="SAM" id="MobiDB-lite"/>
    </source>
</evidence>
<evidence type="ECO:0000256" key="3">
    <source>
        <dbReference type="ARBA" id="ARBA00023152"/>
    </source>
</evidence>
<organism evidence="10 12">
    <name type="scientific">Macrostomum lignano</name>
    <dbReference type="NCBI Taxonomy" id="282301"/>
    <lineage>
        <taxon>Eukaryota</taxon>
        <taxon>Metazoa</taxon>
        <taxon>Spiralia</taxon>
        <taxon>Lophotrochozoa</taxon>
        <taxon>Platyhelminthes</taxon>
        <taxon>Rhabditophora</taxon>
        <taxon>Macrostomorpha</taxon>
        <taxon>Macrostomida</taxon>
        <taxon>Macrostomidae</taxon>
        <taxon>Macrostomum</taxon>
    </lineage>
</organism>
<dbReference type="PROSITE" id="PS00175">
    <property type="entry name" value="PG_MUTASE"/>
    <property type="match status" value="1"/>
</dbReference>